<name>B5Y6A3_COPPD</name>
<organism evidence="2 3">
    <name type="scientific">Coprothermobacter proteolyticus (strain ATCC 35245 / DSM 5265 / OCM 4 / BT)</name>
    <dbReference type="NCBI Taxonomy" id="309798"/>
    <lineage>
        <taxon>Bacteria</taxon>
        <taxon>Pseudomonadati</taxon>
        <taxon>Coprothermobacterota</taxon>
        <taxon>Coprothermobacteria</taxon>
        <taxon>Coprothermobacterales</taxon>
        <taxon>Coprothermobacteraceae</taxon>
        <taxon>Coprothermobacter</taxon>
    </lineage>
</organism>
<keyword evidence="1" id="KW-1133">Transmembrane helix</keyword>
<dbReference type="eggNOG" id="ENOG50335GY">
    <property type="taxonomic scope" value="Bacteria"/>
</dbReference>
<dbReference type="KEGG" id="cpo:COPRO5265_1525"/>
<keyword evidence="1" id="KW-0472">Membrane</keyword>
<dbReference type="EMBL" id="CP001145">
    <property type="protein sequence ID" value="ACI17395.1"/>
    <property type="molecule type" value="Genomic_DNA"/>
</dbReference>
<sequence>MYKQTMNKLQTSKNKELTILNKVINVSSTSLAWALILGVVTWVIGALGWYAVGTIWNQHLFVPQSVRSTAVTVLLLSAWLLILFALFSAWKAYNQNRYFRNNKRSIEPLRSANKPIEWAEITIDPEEGNFLKSEQVSNES</sequence>
<evidence type="ECO:0000256" key="1">
    <source>
        <dbReference type="SAM" id="Phobius"/>
    </source>
</evidence>
<reference evidence="2 3" key="2">
    <citation type="journal article" date="2014" name="Genome Announc.">
        <title>Complete Genome Sequence of Coprothermobacter proteolyticus DSM 5265.</title>
        <authorList>
            <person name="Alexiev A."/>
            <person name="Coil D.A."/>
            <person name="Badger J.H."/>
            <person name="Enticknap J."/>
            <person name="Ward N."/>
            <person name="Robb F.T."/>
            <person name="Eisen J.A."/>
        </authorList>
    </citation>
    <scope>NUCLEOTIDE SEQUENCE [LARGE SCALE GENOMIC DNA]</scope>
    <source>
        <strain evidence="3">ATCC 35245 / DSM 5265 / OCM 4 / BT</strain>
    </source>
</reference>
<dbReference type="Proteomes" id="UP000001732">
    <property type="component" value="Chromosome"/>
</dbReference>
<evidence type="ECO:0008006" key="4">
    <source>
        <dbReference type="Google" id="ProtNLM"/>
    </source>
</evidence>
<evidence type="ECO:0000313" key="3">
    <source>
        <dbReference type="Proteomes" id="UP000001732"/>
    </source>
</evidence>
<protein>
    <recommendedName>
        <fullName evidence="4">Poly-beta-1,6-N-acetyl-D-glucosamine biosynthesis protein PgaD</fullName>
    </recommendedName>
</protein>
<dbReference type="AlphaFoldDB" id="B5Y6A3"/>
<feature type="transmembrane region" description="Helical" evidence="1">
    <location>
        <begin position="72"/>
        <end position="93"/>
    </location>
</feature>
<accession>B5Y6A3</accession>
<gene>
    <name evidence="2" type="ordered locus">COPRO5265_1525</name>
</gene>
<reference evidence="3" key="1">
    <citation type="submission" date="2008-08" db="EMBL/GenBank/DDBJ databases">
        <title>The complete genome sequence of Coprothermobacter proteolyticus strain ATCC 5245 / DSM 5265 / BT.</title>
        <authorList>
            <person name="Dodson R.J."/>
            <person name="Durkin A.S."/>
            <person name="Wu M."/>
            <person name="Eisen J."/>
            <person name="Sutton G."/>
        </authorList>
    </citation>
    <scope>NUCLEOTIDE SEQUENCE [LARGE SCALE GENOMIC DNA]</scope>
    <source>
        <strain evidence="3">ATCC 35245 / DSM 5265 / OCM 4 / BT</strain>
    </source>
</reference>
<evidence type="ECO:0000313" key="2">
    <source>
        <dbReference type="EMBL" id="ACI17395.1"/>
    </source>
</evidence>
<feature type="transmembrane region" description="Helical" evidence="1">
    <location>
        <begin position="31"/>
        <end position="52"/>
    </location>
</feature>
<dbReference type="STRING" id="309798.COPRO5265_1525"/>
<proteinExistence type="predicted"/>
<keyword evidence="3" id="KW-1185">Reference proteome</keyword>
<dbReference type="HOGENOM" id="CLU_1831758_0_0_9"/>
<keyword evidence="1" id="KW-0812">Transmembrane</keyword>